<accession>A0ABY7HDY0</accession>
<dbReference type="RefSeq" id="WP_269039864.1">
    <property type="nucleotide sequence ID" value="NZ_CP114040.1"/>
</dbReference>
<proteinExistence type="predicted"/>
<evidence type="ECO:0000256" key="1">
    <source>
        <dbReference type="SAM" id="MobiDB-lite"/>
    </source>
</evidence>
<keyword evidence="3" id="KW-1185">Reference proteome</keyword>
<dbReference type="EMBL" id="CP114040">
    <property type="protein sequence ID" value="WAS97493.1"/>
    <property type="molecule type" value="Genomic_DNA"/>
</dbReference>
<gene>
    <name evidence="2" type="ORF">O0S08_15215</name>
</gene>
<feature type="region of interest" description="Disordered" evidence="1">
    <location>
        <begin position="1"/>
        <end position="28"/>
    </location>
</feature>
<name>A0ABY7HDY0_9BACT</name>
<feature type="compositionally biased region" description="Basic and acidic residues" evidence="1">
    <location>
        <begin position="12"/>
        <end position="28"/>
    </location>
</feature>
<evidence type="ECO:0000313" key="3">
    <source>
        <dbReference type="Proteomes" id="UP001164459"/>
    </source>
</evidence>
<sequence>MSRGTGEDGEADGARPGRDEGPVPEDMGRARLSAALDELGERVFGGRDGARRAAPLLERWDREIGVHTSLDSGHEALAAARVDWALCDAEPPGAAPGDTWAWRAATGRVPGIEPSPLYRLLATTQAGIFEVWPGAPLLLRDRLRGLCVRVDEPAPWLGESRRAAALWELRLAFGTGAAWICRTPIEYPLAIAPLLQRAHEGHWRAPQRIDLTPWRRQRLRWARDRRGEDPRSFFSGL</sequence>
<protein>
    <submittedName>
        <fullName evidence="2">Uncharacterized protein</fullName>
    </submittedName>
</protein>
<evidence type="ECO:0000313" key="2">
    <source>
        <dbReference type="EMBL" id="WAS97493.1"/>
    </source>
</evidence>
<organism evidence="2 3">
    <name type="scientific">Nannocystis punicea</name>
    <dbReference type="NCBI Taxonomy" id="2995304"/>
    <lineage>
        <taxon>Bacteria</taxon>
        <taxon>Pseudomonadati</taxon>
        <taxon>Myxococcota</taxon>
        <taxon>Polyangia</taxon>
        <taxon>Nannocystales</taxon>
        <taxon>Nannocystaceae</taxon>
        <taxon>Nannocystis</taxon>
    </lineage>
</organism>
<dbReference type="Proteomes" id="UP001164459">
    <property type="component" value="Chromosome"/>
</dbReference>
<reference evidence="2" key="1">
    <citation type="submission" date="2022-11" db="EMBL/GenBank/DDBJ databases">
        <title>Minimal conservation of predation-associated metabolite biosynthetic gene clusters underscores biosynthetic potential of Myxococcota including descriptions for ten novel species: Archangium lansinium sp. nov., Myxococcus landrumus sp. nov., Nannocystis bai.</title>
        <authorList>
            <person name="Ahearne A."/>
            <person name="Stevens C."/>
            <person name="Dowd S."/>
        </authorList>
    </citation>
    <scope>NUCLEOTIDE SEQUENCE</scope>
    <source>
        <strain evidence="2">Fl3</strain>
    </source>
</reference>